<feature type="transmembrane region" description="Helical" evidence="7">
    <location>
        <begin position="231"/>
        <end position="254"/>
    </location>
</feature>
<evidence type="ECO:0000313" key="10">
    <source>
        <dbReference type="Proteomes" id="UP001171945"/>
    </source>
</evidence>
<gene>
    <name evidence="9" type="ORF">QUF54_02360</name>
</gene>
<dbReference type="SUPFAM" id="SSF53448">
    <property type="entry name" value="Nucleotide-diphospho-sugar transferases"/>
    <property type="match status" value="1"/>
</dbReference>
<proteinExistence type="predicted"/>
<evidence type="ECO:0000256" key="1">
    <source>
        <dbReference type="ARBA" id="ARBA00004141"/>
    </source>
</evidence>
<dbReference type="Proteomes" id="UP001171945">
    <property type="component" value="Unassembled WGS sequence"/>
</dbReference>
<dbReference type="PANTHER" id="PTHR48090">
    <property type="entry name" value="UNDECAPRENYL-PHOSPHATE 4-DEOXY-4-FORMAMIDO-L-ARABINOSE TRANSFERASE-RELATED"/>
    <property type="match status" value="1"/>
</dbReference>
<accession>A0ABT7VR79</accession>
<dbReference type="CDD" id="cd04187">
    <property type="entry name" value="DPM1_like_bac"/>
    <property type="match status" value="1"/>
</dbReference>
<comment type="subcellular location">
    <subcellularLocation>
        <location evidence="1">Membrane</location>
        <topology evidence="1">Multi-pass membrane protein</topology>
    </subcellularLocation>
</comment>
<evidence type="ECO:0000256" key="7">
    <source>
        <dbReference type="SAM" id="Phobius"/>
    </source>
</evidence>
<organism evidence="9 10">
    <name type="scientific">Candidatus Marithioploca araucensis</name>
    <dbReference type="NCBI Taxonomy" id="70273"/>
    <lineage>
        <taxon>Bacteria</taxon>
        <taxon>Pseudomonadati</taxon>
        <taxon>Pseudomonadota</taxon>
        <taxon>Gammaproteobacteria</taxon>
        <taxon>Thiotrichales</taxon>
        <taxon>Thiotrichaceae</taxon>
        <taxon>Candidatus Marithioploca</taxon>
    </lineage>
</organism>
<evidence type="ECO:0000259" key="8">
    <source>
        <dbReference type="Pfam" id="PF00535"/>
    </source>
</evidence>
<comment type="caution">
    <text evidence="9">The sequence shown here is derived from an EMBL/GenBank/DDBJ whole genome shotgun (WGS) entry which is preliminary data.</text>
</comment>
<keyword evidence="3 9" id="KW-0808">Transferase</keyword>
<dbReference type="InterPro" id="IPR029044">
    <property type="entry name" value="Nucleotide-diphossugar_trans"/>
</dbReference>
<keyword evidence="6 7" id="KW-0472">Membrane</keyword>
<evidence type="ECO:0000256" key="6">
    <source>
        <dbReference type="ARBA" id="ARBA00023136"/>
    </source>
</evidence>
<dbReference type="InterPro" id="IPR001173">
    <property type="entry name" value="Glyco_trans_2-like"/>
</dbReference>
<sequence>MILSIIIPVYHCEDCLMPLYERVIQTINALEGITDHEIIFVEDCGQDNSWEIIETLANQDNHVRGIQFSRNFGQHHSITAGIELCRGDWAVVMDCDLQDRPEDIANLWEKAQEGYDIVNARRQKRQDSWWRKMTSRLYHIIFEWLCGLSYDPQVANFRIVSRKVISAYNTMQESSRAFGAQIQWLGFPTGYIDVQHNTRYEGESAYTFRKLLHLAIEVSISYSNKPLRLSIGLGLAISFFAAMASIWIMIQAFWGIPIEGWASLMVSIWFLGGIIIANLGIIGLYIGKIYDETRKRPIYVIFKRVN</sequence>
<dbReference type="PANTHER" id="PTHR48090:SF1">
    <property type="entry name" value="PROPHAGE BACTOPRENOL GLUCOSYL TRANSFERASE HOMOLOG"/>
    <property type="match status" value="1"/>
</dbReference>
<feature type="transmembrane region" description="Helical" evidence="7">
    <location>
        <begin position="266"/>
        <end position="286"/>
    </location>
</feature>
<dbReference type="EC" id="2.4.-.-" evidence="9"/>
<dbReference type="EMBL" id="JAUCGM010000078">
    <property type="protein sequence ID" value="MDM8562176.1"/>
    <property type="molecule type" value="Genomic_DNA"/>
</dbReference>
<dbReference type="Pfam" id="PF00535">
    <property type="entry name" value="Glycos_transf_2"/>
    <property type="match status" value="1"/>
</dbReference>
<evidence type="ECO:0000313" key="9">
    <source>
        <dbReference type="EMBL" id="MDM8562176.1"/>
    </source>
</evidence>
<reference evidence="9" key="1">
    <citation type="submission" date="2023-06" db="EMBL/GenBank/DDBJ databases">
        <title>Uncultivated large filamentous bacteria from sulfidic sediments reveal new species and different genomic features in energy metabolism and defense.</title>
        <authorList>
            <person name="Fonseca A."/>
        </authorList>
    </citation>
    <scope>NUCLEOTIDE SEQUENCE</scope>
    <source>
        <strain evidence="9">HSG4</strain>
    </source>
</reference>
<feature type="domain" description="Glycosyltransferase 2-like" evidence="8">
    <location>
        <begin position="4"/>
        <end position="142"/>
    </location>
</feature>
<keyword evidence="5 7" id="KW-1133">Transmembrane helix</keyword>
<dbReference type="GO" id="GO:0016757">
    <property type="term" value="F:glycosyltransferase activity"/>
    <property type="evidence" value="ECO:0007669"/>
    <property type="project" value="UniProtKB-KW"/>
</dbReference>
<keyword evidence="2 9" id="KW-0328">Glycosyltransferase</keyword>
<evidence type="ECO:0000256" key="2">
    <source>
        <dbReference type="ARBA" id="ARBA00022676"/>
    </source>
</evidence>
<evidence type="ECO:0000256" key="5">
    <source>
        <dbReference type="ARBA" id="ARBA00022989"/>
    </source>
</evidence>
<dbReference type="InterPro" id="IPR050256">
    <property type="entry name" value="Glycosyltransferase_2"/>
</dbReference>
<keyword evidence="10" id="KW-1185">Reference proteome</keyword>
<name>A0ABT7VR79_9GAMM</name>
<dbReference type="Gene3D" id="3.90.550.10">
    <property type="entry name" value="Spore Coat Polysaccharide Biosynthesis Protein SpsA, Chain A"/>
    <property type="match status" value="1"/>
</dbReference>
<evidence type="ECO:0000256" key="3">
    <source>
        <dbReference type="ARBA" id="ARBA00022679"/>
    </source>
</evidence>
<protein>
    <submittedName>
        <fullName evidence="9">Glycosyltransferase family 2 protein</fullName>
        <ecNumber evidence="9">2.4.-.-</ecNumber>
    </submittedName>
</protein>
<keyword evidence="4 7" id="KW-0812">Transmembrane</keyword>
<evidence type="ECO:0000256" key="4">
    <source>
        <dbReference type="ARBA" id="ARBA00022692"/>
    </source>
</evidence>